<dbReference type="GO" id="GO:0016757">
    <property type="term" value="F:glycosyltransferase activity"/>
    <property type="evidence" value="ECO:0007669"/>
    <property type="project" value="UniProtKB-KW"/>
</dbReference>
<organism evidence="2 3">
    <name type="scientific">Sphingomonas echinoides</name>
    <dbReference type="NCBI Taxonomy" id="59803"/>
    <lineage>
        <taxon>Bacteria</taxon>
        <taxon>Pseudomonadati</taxon>
        <taxon>Pseudomonadota</taxon>
        <taxon>Alphaproteobacteria</taxon>
        <taxon>Sphingomonadales</taxon>
        <taxon>Sphingomonadaceae</taxon>
        <taxon>Sphingomonas</taxon>
    </lineage>
</organism>
<dbReference type="CDD" id="cd00761">
    <property type="entry name" value="Glyco_tranf_GTA_type"/>
    <property type="match status" value="1"/>
</dbReference>
<reference evidence="2 3" key="1">
    <citation type="submission" date="2023-11" db="EMBL/GenBank/DDBJ databases">
        <title>MicrobeMod: A computational toolkit for identifying prokaryotic methylation and restriction-modification with nanopore sequencing.</title>
        <authorList>
            <person name="Crits-Christoph A."/>
            <person name="Kang S.C."/>
            <person name="Lee H."/>
            <person name="Ostrov N."/>
        </authorList>
    </citation>
    <scope>NUCLEOTIDE SEQUENCE [LARGE SCALE GENOMIC DNA]</scope>
    <source>
        <strain evidence="2 3">ATCC 14820</strain>
    </source>
</reference>
<dbReference type="PANTHER" id="PTHR43646">
    <property type="entry name" value="GLYCOSYLTRANSFERASE"/>
    <property type="match status" value="1"/>
</dbReference>
<dbReference type="EC" id="2.4.-.-" evidence="2"/>
<keyword evidence="2" id="KW-0328">Glycosyltransferase</keyword>
<gene>
    <name evidence="2" type="ORF">SIL82_06145</name>
</gene>
<dbReference type="Pfam" id="PF00535">
    <property type="entry name" value="Glycos_transf_2"/>
    <property type="match status" value="1"/>
</dbReference>
<evidence type="ECO:0000313" key="2">
    <source>
        <dbReference type="EMBL" id="MDX5983836.1"/>
    </source>
</evidence>
<name>A0ABU4PIG1_9SPHN</name>
<evidence type="ECO:0000259" key="1">
    <source>
        <dbReference type="Pfam" id="PF00535"/>
    </source>
</evidence>
<dbReference type="PANTHER" id="PTHR43646:SF3">
    <property type="entry name" value="SLR1566 PROTEIN"/>
    <property type="match status" value="1"/>
</dbReference>
<dbReference type="InterPro" id="IPR001173">
    <property type="entry name" value="Glyco_trans_2-like"/>
</dbReference>
<proteinExistence type="predicted"/>
<dbReference type="InterPro" id="IPR029044">
    <property type="entry name" value="Nucleotide-diphossugar_trans"/>
</dbReference>
<feature type="domain" description="Glycosyltransferase 2-like" evidence="1">
    <location>
        <begin position="30"/>
        <end position="155"/>
    </location>
</feature>
<dbReference type="Proteomes" id="UP001279660">
    <property type="component" value="Unassembled WGS sequence"/>
</dbReference>
<dbReference type="SUPFAM" id="SSF53448">
    <property type="entry name" value="Nucleotide-diphospho-sugar transferases"/>
    <property type="match status" value="1"/>
</dbReference>
<comment type="caution">
    <text evidence="2">The sequence shown here is derived from an EMBL/GenBank/DDBJ whole genome shotgun (WGS) entry which is preliminary data.</text>
</comment>
<dbReference type="RefSeq" id="WP_010404345.1">
    <property type="nucleotide sequence ID" value="NZ_JAWXXV010000001.1"/>
</dbReference>
<dbReference type="Gene3D" id="3.90.550.10">
    <property type="entry name" value="Spore Coat Polysaccharide Biosynthesis Protein SpsA, Chain A"/>
    <property type="match status" value="1"/>
</dbReference>
<sequence>MLLESQDYQGWNSPWEPNATSVGRGPCAWTVLIPFFNERNFLDGTLASLAAQDVPFELILIDNGSTDGSGDVAAAICQRLGLSYTLRVDRRPGKVNALQSGIECTKTPFVATCDADTLYPTDYLRKAQHLLETSGAVAGGAYFVTPTATAEDHAQAAQRMARAAKLLPAQCHTGGAGQVFRTDALRRAGQFDASRWGYVLEDHEIMHRMAKLGRLAYGGALWCAPSPRERDRESIRWTLLERVLYHVTPKPARDWFFYDFLGRRLAARKLTSDRIRERQFYAQTDFANRSATPA</sequence>
<protein>
    <submittedName>
        <fullName evidence="2">Glycosyltransferase family A protein</fullName>
        <ecNumber evidence="2">2.4.-.-</ecNumber>
    </submittedName>
</protein>
<keyword evidence="2" id="KW-0808">Transferase</keyword>
<keyword evidence="3" id="KW-1185">Reference proteome</keyword>
<accession>A0ABU4PIG1</accession>
<evidence type="ECO:0000313" key="3">
    <source>
        <dbReference type="Proteomes" id="UP001279660"/>
    </source>
</evidence>
<dbReference type="EMBL" id="JAWXXV010000001">
    <property type="protein sequence ID" value="MDX5983836.1"/>
    <property type="molecule type" value="Genomic_DNA"/>
</dbReference>